<dbReference type="HOGENOM" id="CLU_2233458_0_0_5"/>
<keyword evidence="1" id="KW-0808">Transferase</keyword>
<sequence>MKSYLVLNLLMKEGFFTYHEAKNRGILIMNDYFESEIYFKDFKDEIIKQVAPRNLDIQKLQPLLEEISKNNSVCIRVRGGDFLKDRFYETMLPIDYQKEAIRFAN</sequence>
<protein>
    <submittedName>
        <fullName evidence="1">Putative glycosyl transferase family 11</fullName>
    </submittedName>
</protein>
<dbReference type="GO" id="GO:0016740">
    <property type="term" value="F:transferase activity"/>
    <property type="evidence" value="ECO:0007669"/>
    <property type="project" value="UniProtKB-KW"/>
</dbReference>
<accession>F7XVI6</accession>
<evidence type="ECO:0000313" key="2">
    <source>
        <dbReference type="Proteomes" id="UP000006639"/>
    </source>
</evidence>
<dbReference type="EMBL" id="CP002130">
    <property type="protein sequence ID" value="AEI88685.1"/>
    <property type="molecule type" value="Genomic_DNA"/>
</dbReference>
<dbReference type="STRING" id="696127.midi_00375"/>
<dbReference type="Proteomes" id="UP000006639">
    <property type="component" value="Chromosome"/>
</dbReference>
<reference evidence="1 2" key="1">
    <citation type="journal article" date="2011" name="Mol. Biol. Evol.">
        <title>Phylogenomic evidence for the presence of a flagellum and cbb3 oxidase in the free-living mitochondrial ancestor.</title>
        <authorList>
            <person name="Sassera D."/>
            <person name="Lo N."/>
            <person name="Epis S."/>
            <person name="D'Auria G."/>
            <person name="Montagna M."/>
            <person name="Comandatore F."/>
            <person name="Horner D."/>
            <person name="Pereto J."/>
            <person name="Luciano A.M."/>
            <person name="Franciosi F."/>
            <person name="Ferri E."/>
            <person name="Crotti E."/>
            <person name="Bazzocchi C."/>
            <person name="Daffonchio D."/>
            <person name="Sacchi L."/>
            <person name="Moya A."/>
            <person name="Latorre A."/>
            <person name="Bandi C."/>
        </authorList>
    </citation>
    <scope>NUCLEOTIDE SEQUENCE [LARGE SCALE GENOMIC DNA]</scope>
    <source>
        <strain evidence="1 2">IricVA</strain>
    </source>
</reference>
<organism evidence="1 2">
    <name type="scientific">Midichloria mitochondrii (strain IricVA)</name>
    <dbReference type="NCBI Taxonomy" id="696127"/>
    <lineage>
        <taxon>Bacteria</taxon>
        <taxon>Pseudomonadati</taxon>
        <taxon>Pseudomonadota</taxon>
        <taxon>Alphaproteobacteria</taxon>
        <taxon>Rickettsiales</taxon>
        <taxon>Candidatus Midichloriaceae</taxon>
        <taxon>Candidatus Midichloria</taxon>
    </lineage>
</organism>
<proteinExistence type="predicted"/>
<dbReference type="AlphaFoldDB" id="F7XVI6"/>
<name>F7XVI6_MIDMI</name>
<evidence type="ECO:0000313" key="1">
    <source>
        <dbReference type="EMBL" id="AEI88685.1"/>
    </source>
</evidence>
<gene>
    <name evidence="1" type="ordered locus">midi_00375</name>
</gene>
<dbReference type="KEGG" id="mmn:midi_00375"/>
<keyword evidence="2" id="KW-1185">Reference proteome</keyword>